<keyword evidence="1" id="KW-0472">Membrane</keyword>
<comment type="caution">
    <text evidence="2">The sequence shown here is derived from an EMBL/GenBank/DDBJ whole genome shotgun (WGS) entry which is preliminary data.</text>
</comment>
<sequence length="120" mass="14563">MSKRIFVLIVFLLILALFLTTPRALLFYDAPEYVDIVSNNGLIDSMMKVHHPIRPFFMLIFWIIFRIHRERIDYGYLLTRIWVFLTNRHEPLTWTYADRDGFFIFPVDKKDINSIYFKKI</sequence>
<protein>
    <submittedName>
        <fullName evidence="2">Uncharacterized protein</fullName>
    </submittedName>
</protein>
<proteinExistence type="predicted"/>
<keyword evidence="1" id="KW-1133">Transmembrane helix</keyword>
<dbReference type="AlphaFoldDB" id="A0A1F7X9Z2"/>
<gene>
    <name evidence="2" type="ORF">A2Z22_01385</name>
</gene>
<evidence type="ECO:0000313" key="2">
    <source>
        <dbReference type="EMBL" id="OGM11856.1"/>
    </source>
</evidence>
<evidence type="ECO:0000256" key="1">
    <source>
        <dbReference type="SAM" id="Phobius"/>
    </source>
</evidence>
<dbReference type="EMBL" id="MGFS01000008">
    <property type="protein sequence ID" value="OGM11856.1"/>
    <property type="molecule type" value="Genomic_DNA"/>
</dbReference>
<dbReference type="Proteomes" id="UP000177053">
    <property type="component" value="Unassembled WGS sequence"/>
</dbReference>
<reference evidence="2 3" key="1">
    <citation type="journal article" date="2016" name="Nat. Commun.">
        <title>Thousands of microbial genomes shed light on interconnected biogeochemical processes in an aquifer system.</title>
        <authorList>
            <person name="Anantharaman K."/>
            <person name="Brown C.T."/>
            <person name="Hug L.A."/>
            <person name="Sharon I."/>
            <person name="Castelle C.J."/>
            <person name="Probst A.J."/>
            <person name="Thomas B.C."/>
            <person name="Singh A."/>
            <person name="Wilkins M.J."/>
            <person name="Karaoz U."/>
            <person name="Brodie E.L."/>
            <person name="Williams K.H."/>
            <person name="Hubbard S.S."/>
            <person name="Banfield J.F."/>
        </authorList>
    </citation>
    <scope>NUCLEOTIDE SEQUENCE [LARGE SCALE GENOMIC DNA]</scope>
</reference>
<keyword evidence="1" id="KW-0812">Transmembrane</keyword>
<name>A0A1F7X9Z2_9BACT</name>
<organism evidence="2 3">
    <name type="scientific">Candidatus Woesebacteria bacterium RBG_16_34_12</name>
    <dbReference type="NCBI Taxonomy" id="1802480"/>
    <lineage>
        <taxon>Bacteria</taxon>
        <taxon>Candidatus Woeseibacteriota</taxon>
    </lineage>
</organism>
<evidence type="ECO:0000313" key="3">
    <source>
        <dbReference type="Proteomes" id="UP000177053"/>
    </source>
</evidence>
<accession>A0A1F7X9Z2</accession>
<feature type="transmembrane region" description="Helical" evidence="1">
    <location>
        <begin position="51"/>
        <end position="68"/>
    </location>
</feature>